<sequence length="102" mass="11168">MDEIRPCRVKGLTSERGLKLNGMAASALFLGFGKQLERRVSVHVEGQPKSLSLKYGKLEFFPNNDGIFDGGIGVGRETIRDTIFMATAIDNVAQTIISKEPI</sequence>
<gene>
    <name evidence="1" type="ORF">SEMRO_1154_G247150.1</name>
</gene>
<evidence type="ECO:0000313" key="2">
    <source>
        <dbReference type="Proteomes" id="UP001153069"/>
    </source>
</evidence>
<organism evidence="1 2">
    <name type="scientific">Seminavis robusta</name>
    <dbReference type="NCBI Taxonomy" id="568900"/>
    <lineage>
        <taxon>Eukaryota</taxon>
        <taxon>Sar</taxon>
        <taxon>Stramenopiles</taxon>
        <taxon>Ochrophyta</taxon>
        <taxon>Bacillariophyta</taxon>
        <taxon>Bacillariophyceae</taxon>
        <taxon>Bacillariophycidae</taxon>
        <taxon>Naviculales</taxon>
        <taxon>Naviculaceae</taxon>
        <taxon>Seminavis</taxon>
    </lineage>
</organism>
<reference evidence="1" key="1">
    <citation type="submission" date="2020-06" db="EMBL/GenBank/DDBJ databases">
        <authorList>
            <consortium name="Plant Systems Biology data submission"/>
        </authorList>
    </citation>
    <scope>NUCLEOTIDE SEQUENCE</scope>
    <source>
        <strain evidence="1">D6</strain>
    </source>
</reference>
<evidence type="ECO:0000313" key="1">
    <source>
        <dbReference type="EMBL" id="CAB9521011.1"/>
    </source>
</evidence>
<dbReference type="AlphaFoldDB" id="A0A9N8EKM3"/>
<proteinExistence type="predicted"/>
<comment type="caution">
    <text evidence="1">The sequence shown here is derived from an EMBL/GenBank/DDBJ whole genome shotgun (WGS) entry which is preliminary data.</text>
</comment>
<dbReference type="EMBL" id="CAICTM010001152">
    <property type="protein sequence ID" value="CAB9521011.1"/>
    <property type="molecule type" value="Genomic_DNA"/>
</dbReference>
<protein>
    <submittedName>
        <fullName evidence="1">Uncharacterized protein</fullName>
    </submittedName>
</protein>
<dbReference type="Proteomes" id="UP001153069">
    <property type="component" value="Unassembled WGS sequence"/>
</dbReference>
<keyword evidence="2" id="KW-1185">Reference proteome</keyword>
<accession>A0A9N8EKM3</accession>
<name>A0A9N8EKM3_9STRA</name>